<feature type="region of interest" description="Disordered" evidence="1">
    <location>
        <begin position="1"/>
        <end position="73"/>
    </location>
</feature>
<comment type="caution">
    <text evidence="2">The sequence shown here is derived from an EMBL/GenBank/DDBJ whole genome shotgun (WGS) entry which is preliminary data.</text>
</comment>
<dbReference type="Proteomes" id="UP001233172">
    <property type="component" value="Unassembled WGS sequence"/>
</dbReference>
<reference evidence="2" key="1">
    <citation type="journal article" date="2023" name="PLoS Negl. Trop. Dis.">
        <title>A genome sequence for Biomphalaria pfeifferi, the major vector snail for the human-infecting parasite Schistosoma mansoni.</title>
        <authorList>
            <person name="Bu L."/>
            <person name="Lu L."/>
            <person name="Laidemitt M.R."/>
            <person name="Zhang S.M."/>
            <person name="Mutuku M."/>
            <person name="Mkoji G."/>
            <person name="Steinauer M."/>
            <person name="Loker E.S."/>
        </authorList>
    </citation>
    <scope>NUCLEOTIDE SEQUENCE</scope>
    <source>
        <strain evidence="2">KasaAsao</strain>
    </source>
</reference>
<evidence type="ECO:0000313" key="2">
    <source>
        <dbReference type="EMBL" id="KAK0055482.1"/>
    </source>
</evidence>
<reference evidence="2" key="2">
    <citation type="submission" date="2023-04" db="EMBL/GenBank/DDBJ databases">
        <authorList>
            <person name="Bu L."/>
            <person name="Lu L."/>
            <person name="Laidemitt M.R."/>
            <person name="Zhang S.M."/>
            <person name="Mutuku M."/>
            <person name="Mkoji G."/>
            <person name="Steinauer M."/>
            <person name="Loker E.S."/>
        </authorList>
    </citation>
    <scope>NUCLEOTIDE SEQUENCE</scope>
    <source>
        <strain evidence="2">KasaAsao</strain>
        <tissue evidence="2">Whole Snail</tissue>
    </source>
</reference>
<feature type="compositionally biased region" description="Basic and acidic residues" evidence="1">
    <location>
        <begin position="13"/>
        <end position="73"/>
    </location>
</feature>
<evidence type="ECO:0000313" key="3">
    <source>
        <dbReference type="Proteomes" id="UP001233172"/>
    </source>
</evidence>
<feature type="region of interest" description="Disordered" evidence="1">
    <location>
        <begin position="161"/>
        <end position="188"/>
    </location>
</feature>
<keyword evidence="3" id="KW-1185">Reference proteome</keyword>
<dbReference type="AlphaFoldDB" id="A0AAD8BIX6"/>
<feature type="compositionally biased region" description="Polar residues" evidence="1">
    <location>
        <begin position="1"/>
        <end position="12"/>
    </location>
</feature>
<accession>A0AAD8BIX6</accession>
<dbReference type="EMBL" id="JASAOG010000069">
    <property type="protein sequence ID" value="KAK0055482.1"/>
    <property type="molecule type" value="Genomic_DNA"/>
</dbReference>
<protein>
    <submittedName>
        <fullName evidence="2">Nucleolar protein dao-5 isoform X4</fullName>
    </submittedName>
</protein>
<name>A0AAD8BIX6_BIOPF</name>
<evidence type="ECO:0000256" key="1">
    <source>
        <dbReference type="SAM" id="MobiDB-lite"/>
    </source>
</evidence>
<sequence>MADTETISATDHQQMDAKEEQEVGGKESTRKDKEKTTPPDMKNKTNANETKKTKEDNNENNKMDPSEDGRSKQKEYFKTELNRLEDSLKKEYSKIQTPPKKPYTPYLFNSLEPYYNTHTVHYLIHMPDEKIQGFSSRSTAQTLIDPWVDLKMSTELPPIISPRQATLNAETSKREGRAKKPSNREETAATRFPVIRMDLKELETKPLYYSDVPTLREHLKTKYSANAQAKIKEDYTRTQQEFYRMELDRLDQVHPVNRKHMTGVYFAYLQNTPGSKKAVTECIGKLKAAD</sequence>
<organism evidence="2 3">
    <name type="scientific">Biomphalaria pfeifferi</name>
    <name type="common">Bloodfluke planorb</name>
    <name type="synonym">Freshwater snail</name>
    <dbReference type="NCBI Taxonomy" id="112525"/>
    <lineage>
        <taxon>Eukaryota</taxon>
        <taxon>Metazoa</taxon>
        <taxon>Spiralia</taxon>
        <taxon>Lophotrochozoa</taxon>
        <taxon>Mollusca</taxon>
        <taxon>Gastropoda</taxon>
        <taxon>Heterobranchia</taxon>
        <taxon>Euthyneura</taxon>
        <taxon>Panpulmonata</taxon>
        <taxon>Hygrophila</taxon>
        <taxon>Lymnaeoidea</taxon>
        <taxon>Planorbidae</taxon>
        <taxon>Biomphalaria</taxon>
    </lineage>
</organism>
<gene>
    <name evidence="2" type="ORF">Bpfe_014993</name>
</gene>
<proteinExistence type="predicted"/>